<gene>
    <name evidence="3" type="ORF">G1455_24960</name>
</gene>
<dbReference type="EMBL" id="DAAQHZ010000045">
    <property type="protein sequence ID" value="HAD9412239.1"/>
    <property type="molecule type" value="Genomic_DNA"/>
</dbReference>
<organism evidence="3">
    <name type="scientific">Salmonella enterica</name>
    <name type="common">Salmonella choleraesuis</name>
    <dbReference type="NCBI Taxonomy" id="28901"/>
    <lineage>
        <taxon>Bacteria</taxon>
        <taxon>Pseudomonadati</taxon>
        <taxon>Pseudomonadota</taxon>
        <taxon>Gammaproteobacteria</taxon>
        <taxon>Enterobacterales</taxon>
        <taxon>Enterobacteriaceae</taxon>
        <taxon>Salmonella</taxon>
    </lineage>
</organism>
<evidence type="ECO:0000256" key="1">
    <source>
        <dbReference type="SAM" id="MobiDB-lite"/>
    </source>
</evidence>
<dbReference type="PROSITE" id="PS51257">
    <property type="entry name" value="PROKAR_LIPOPROTEIN"/>
    <property type="match status" value="1"/>
</dbReference>
<feature type="signal peptide" evidence="2">
    <location>
        <begin position="1"/>
        <end position="23"/>
    </location>
</feature>
<name>A0A723DQM8_SALER</name>
<comment type="caution">
    <text evidence="3">The sequence shown here is derived from an EMBL/GenBank/DDBJ whole genome shotgun (WGS) entry which is preliminary data.</text>
</comment>
<evidence type="ECO:0000256" key="2">
    <source>
        <dbReference type="SAM" id="SignalP"/>
    </source>
</evidence>
<accession>A0A723DQM8</accession>
<feature type="chain" id="PRO_5028293467" evidence="2">
    <location>
        <begin position="24"/>
        <end position="114"/>
    </location>
</feature>
<proteinExistence type="predicted"/>
<evidence type="ECO:0000313" key="3">
    <source>
        <dbReference type="EMBL" id="HAD9412239.1"/>
    </source>
</evidence>
<keyword evidence="2" id="KW-0732">Signal</keyword>
<sequence>MSKKFLLPVVLSSFFLYSSIATACPYSYGYNNRNHSAYSENYSKLARDFEAKRYELNKLYDQGVSETDDKAKVLIKDLDSLSAKMQQERQSARPYQGERNRDNWDRNGHYDHCW</sequence>
<reference evidence="3" key="1">
    <citation type="journal article" date="2018" name="Genome Biol.">
        <title>SKESA: strategic k-mer extension for scrupulous assemblies.</title>
        <authorList>
            <person name="Souvorov A."/>
            <person name="Agarwala R."/>
            <person name="Lipman D.J."/>
        </authorList>
    </citation>
    <scope>NUCLEOTIDE SEQUENCE</scope>
    <source>
        <strain evidence="3">R17.5426</strain>
    </source>
</reference>
<reference evidence="3" key="2">
    <citation type="submission" date="2019-01" db="EMBL/GenBank/DDBJ databases">
        <authorList>
            <consortium name="NCBI Pathogen Detection Project"/>
        </authorList>
    </citation>
    <scope>NUCLEOTIDE SEQUENCE</scope>
    <source>
        <strain evidence="3">R17.5426</strain>
    </source>
</reference>
<dbReference type="AlphaFoldDB" id="A0A723DQM8"/>
<feature type="region of interest" description="Disordered" evidence="1">
    <location>
        <begin position="85"/>
        <end position="114"/>
    </location>
</feature>
<feature type="compositionally biased region" description="Basic and acidic residues" evidence="1">
    <location>
        <begin position="86"/>
        <end position="114"/>
    </location>
</feature>
<protein>
    <submittedName>
        <fullName evidence="3">Uncharacterized protein</fullName>
    </submittedName>
</protein>